<reference evidence="1 2" key="1">
    <citation type="journal article" date="2019" name="PLoS Negl. Trop. Dis.">
        <title>Whole genome sequencing of Entamoeba nuttalli reveals mammalian host-related molecular signatures and a novel octapeptide-repeat surface protein.</title>
        <authorList>
            <person name="Tanaka M."/>
            <person name="Makiuchi T."/>
            <person name="Komiyama T."/>
            <person name="Shiina T."/>
            <person name="Osaki K."/>
            <person name="Tachibana H."/>
        </authorList>
    </citation>
    <scope>NUCLEOTIDE SEQUENCE [LARGE SCALE GENOMIC DNA]</scope>
    <source>
        <strain evidence="1 2">P19-061405</strain>
    </source>
</reference>
<evidence type="ECO:0000313" key="1">
    <source>
        <dbReference type="EMBL" id="GAB1226388.1"/>
    </source>
</evidence>
<sequence length="33" mass="3730">MTVTQPCYRVTVDQLLSMSIFENPDAKVFPSVL</sequence>
<dbReference type="Proteomes" id="UP001628156">
    <property type="component" value="Unassembled WGS sequence"/>
</dbReference>
<dbReference type="EMBL" id="BAAFRS010000286">
    <property type="protein sequence ID" value="GAB1226388.1"/>
    <property type="molecule type" value="Genomic_DNA"/>
</dbReference>
<evidence type="ECO:0000313" key="2">
    <source>
        <dbReference type="Proteomes" id="UP001628156"/>
    </source>
</evidence>
<protein>
    <submittedName>
        <fullName evidence="1">Uncharacterized protein</fullName>
    </submittedName>
</protein>
<keyword evidence="2" id="KW-1185">Reference proteome</keyword>
<gene>
    <name evidence="1" type="ORF">ENUP19_0286G0003</name>
</gene>
<accession>A0ABQ0DU61</accession>
<organism evidence="1 2">
    <name type="scientific">Entamoeba nuttalli</name>
    <dbReference type="NCBI Taxonomy" id="412467"/>
    <lineage>
        <taxon>Eukaryota</taxon>
        <taxon>Amoebozoa</taxon>
        <taxon>Evosea</taxon>
        <taxon>Archamoebae</taxon>
        <taxon>Mastigamoebida</taxon>
        <taxon>Entamoebidae</taxon>
        <taxon>Entamoeba</taxon>
    </lineage>
</organism>
<proteinExistence type="predicted"/>
<comment type="caution">
    <text evidence="1">The sequence shown here is derived from an EMBL/GenBank/DDBJ whole genome shotgun (WGS) entry which is preliminary data.</text>
</comment>
<name>A0ABQ0DU61_9EUKA</name>